<dbReference type="Proteomes" id="UP001196980">
    <property type="component" value="Unassembled WGS sequence"/>
</dbReference>
<organism evidence="2 3">
    <name type="scientific">Candidatus Magnetobacterium casense</name>
    <dbReference type="NCBI Taxonomy" id="1455061"/>
    <lineage>
        <taxon>Bacteria</taxon>
        <taxon>Pseudomonadati</taxon>
        <taxon>Nitrospirota</taxon>
        <taxon>Thermodesulfovibrionia</taxon>
        <taxon>Thermodesulfovibrionales</taxon>
        <taxon>Candidatus Magnetobacteriaceae</taxon>
        <taxon>Candidatus Magnetobacterium</taxon>
    </lineage>
</organism>
<evidence type="ECO:0000313" key="3">
    <source>
        <dbReference type="Proteomes" id="UP001196980"/>
    </source>
</evidence>
<evidence type="ECO:0000313" key="2">
    <source>
        <dbReference type="EMBL" id="MBV6340374.1"/>
    </source>
</evidence>
<feature type="domain" description="HDOD" evidence="1">
    <location>
        <begin position="18"/>
        <end position="208"/>
    </location>
</feature>
<dbReference type="InterPro" id="IPR006675">
    <property type="entry name" value="HDIG_dom"/>
</dbReference>
<dbReference type="CDD" id="cd00077">
    <property type="entry name" value="HDc"/>
    <property type="match status" value="1"/>
</dbReference>
<dbReference type="PROSITE" id="PS51833">
    <property type="entry name" value="HDOD"/>
    <property type="match status" value="1"/>
</dbReference>
<keyword evidence="3" id="KW-1185">Reference proteome</keyword>
<protein>
    <submittedName>
        <fullName evidence="2">HDOD domain-containing protein</fullName>
    </submittedName>
</protein>
<dbReference type="PANTHER" id="PTHR33525">
    <property type="match status" value="1"/>
</dbReference>
<accession>A0ABS6RWG8</accession>
<dbReference type="RefSeq" id="WP_218250994.1">
    <property type="nucleotide sequence ID" value="NZ_JABXWD010000020.1"/>
</dbReference>
<name>A0ABS6RWG8_9BACT</name>
<dbReference type="EMBL" id="JABXWD010000020">
    <property type="protein sequence ID" value="MBV6340374.1"/>
    <property type="molecule type" value="Genomic_DNA"/>
</dbReference>
<reference evidence="2 3" key="1">
    <citation type="journal article" date="2020" name="J Geophys Res Biogeosci">
        <title>Magnetotaxis as an Adaptation to Enable Bacterial Shuttling of Microbial Sulfur and Sulfur Cycling Across Aquatic Oxic#Anoxic Interfaces.</title>
        <authorList>
            <person name="Li J."/>
            <person name="Liu P."/>
            <person name="Wang J."/>
            <person name="Roberts A.P."/>
            <person name="Pan Y."/>
        </authorList>
    </citation>
    <scope>NUCLEOTIDE SEQUENCE [LARGE SCALE GENOMIC DNA]</scope>
    <source>
        <strain evidence="2 3">MYR-1_YQ</strain>
    </source>
</reference>
<dbReference type="InterPro" id="IPR013976">
    <property type="entry name" value="HDOD"/>
</dbReference>
<dbReference type="InterPro" id="IPR052340">
    <property type="entry name" value="RNase_Y/CdgJ"/>
</dbReference>
<sequence length="281" mass="31166">MDLERIRKTEVILKSIGIPTQSKILVELNAEINKNNVSIHNIANLVSRDVALSAQIIKVANSPFFAVRKCDSIIGAINVLGLDNFKNIVLVSALKNAIKIDNPVLEKFWTHSMLVARVATLIAKKLRDVPDNNAFMAGLFHDCATPYLLKKFPAYAKDIDMALGNDTDIVEIEDREFNTSHAVGGYIIAKSMGLTDDISAVIMHHHDTDISIHTNSNDRRLAACLFMADCISFYQCQPGSDTNVCIDKLQSYKQAMFELDLDRDDLISLSEDVDEVSGQLV</sequence>
<dbReference type="NCBIfam" id="TIGR00277">
    <property type="entry name" value="HDIG"/>
    <property type="match status" value="1"/>
</dbReference>
<gene>
    <name evidence="2" type="ORF">HWQ67_02130</name>
</gene>
<dbReference type="Pfam" id="PF08668">
    <property type="entry name" value="HDOD"/>
    <property type="match status" value="1"/>
</dbReference>
<comment type="caution">
    <text evidence="2">The sequence shown here is derived from an EMBL/GenBank/DDBJ whole genome shotgun (WGS) entry which is preliminary data.</text>
</comment>
<evidence type="ECO:0000259" key="1">
    <source>
        <dbReference type="PROSITE" id="PS51833"/>
    </source>
</evidence>
<dbReference type="PANTHER" id="PTHR33525:SF6">
    <property type="entry name" value="HDOD DOMAIN-CONTAINING PROTEIN"/>
    <property type="match status" value="1"/>
</dbReference>
<proteinExistence type="predicted"/>
<dbReference type="InterPro" id="IPR003607">
    <property type="entry name" value="HD/PDEase_dom"/>
</dbReference>